<feature type="compositionally biased region" description="Basic and acidic residues" evidence="1">
    <location>
        <begin position="133"/>
        <end position="143"/>
    </location>
</feature>
<dbReference type="AlphaFoldDB" id="A0AAV8A5P5"/>
<dbReference type="EMBL" id="JANTQA010000015">
    <property type="protein sequence ID" value="KAJ3448147.1"/>
    <property type="molecule type" value="Genomic_DNA"/>
</dbReference>
<dbReference type="Proteomes" id="UP001146793">
    <property type="component" value="Unassembled WGS sequence"/>
</dbReference>
<feature type="region of interest" description="Disordered" evidence="1">
    <location>
        <begin position="103"/>
        <end position="171"/>
    </location>
</feature>
<feature type="region of interest" description="Disordered" evidence="1">
    <location>
        <begin position="262"/>
        <end position="351"/>
    </location>
</feature>
<evidence type="ECO:0000313" key="2">
    <source>
        <dbReference type="EMBL" id="KAJ3448147.1"/>
    </source>
</evidence>
<gene>
    <name evidence="2" type="ORF">M0812_00623</name>
</gene>
<feature type="compositionally biased region" description="Basic residues" evidence="1">
    <location>
        <begin position="300"/>
        <end position="330"/>
    </location>
</feature>
<accession>A0AAV8A5P5</accession>
<evidence type="ECO:0000313" key="3">
    <source>
        <dbReference type="Proteomes" id="UP001146793"/>
    </source>
</evidence>
<name>A0AAV8A5P5_9EUKA</name>
<feature type="compositionally biased region" description="Basic residues" evidence="1">
    <location>
        <begin position="262"/>
        <end position="280"/>
    </location>
</feature>
<feature type="compositionally biased region" description="Basic and acidic residues" evidence="1">
    <location>
        <begin position="156"/>
        <end position="166"/>
    </location>
</feature>
<comment type="caution">
    <text evidence="2">The sequence shown here is derived from an EMBL/GenBank/DDBJ whole genome shotgun (WGS) entry which is preliminary data.</text>
</comment>
<feature type="compositionally biased region" description="Basic and acidic residues" evidence="1">
    <location>
        <begin position="281"/>
        <end position="290"/>
    </location>
</feature>
<feature type="compositionally biased region" description="Acidic residues" evidence="1">
    <location>
        <begin position="144"/>
        <end position="155"/>
    </location>
</feature>
<protein>
    <submittedName>
        <fullName evidence="2">Fip1-like 1 protein</fullName>
    </submittedName>
</protein>
<proteinExistence type="predicted"/>
<sequence length="434" mass="52663">MSYYHEVDHQKIKKVFAQILYEYELVPMSSLEETIEEFFGKPTLKYLKQSKFRLVNFFPKNKYKIVNDEYFGQCVQYLNTELHNTTTKSNQNNLSQSLYQDLSNGKQINQKKNRNKKKNKNKNKNSYQNNRFSDNEIRKKEYYSSEDDEDDEEYQEYNKDNDEQKKSVKQKNFQTEKQVVQYFEHYLLHKGPMFFDLVDELFFEMYSKEKTIKKIFSEYELMANFFFEYPKSFYFTKKKISLQKKKRKELEEIYSPNITTKFQKKNNFKGKGRRKGRGRGRGRERNIDRDYYEDEERGRGRGRGKSKGRNRRKEKISKKKNFKNKYKSKTKQQNFNKNEKQFGKSQEKNPELLKKQLEELQQTKEMMTNELLESYNKIKQQDLIISYLEKSLKKENDSQENKSLQNNTEHSSQLLLLEKLDEVKDLIKNINLEK</sequence>
<feature type="compositionally biased region" description="Basic residues" evidence="1">
    <location>
        <begin position="109"/>
        <end position="123"/>
    </location>
</feature>
<organism evidence="2 3">
    <name type="scientific">Anaeramoeba flamelloides</name>
    <dbReference type="NCBI Taxonomy" id="1746091"/>
    <lineage>
        <taxon>Eukaryota</taxon>
        <taxon>Metamonada</taxon>
        <taxon>Anaeramoebidae</taxon>
        <taxon>Anaeramoeba</taxon>
    </lineage>
</organism>
<evidence type="ECO:0000256" key="1">
    <source>
        <dbReference type="SAM" id="MobiDB-lite"/>
    </source>
</evidence>
<feature type="compositionally biased region" description="Basic and acidic residues" evidence="1">
    <location>
        <begin position="337"/>
        <end position="351"/>
    </location>
</feature>
<reference evidence="2" key="1">
    <citation type="submission" date="2022-08" db="EMBL/GenBank/DDBJ databases">
        <title>Novel sulphate-reducing endosymbionts in the free-living metamonad Anaeramoeba.</title>
        <authorList>
            <person name="Jerlstrom-Hultqvist J."/>
            <person name="Cepicka I."/>
            <person name="Gallot-Lavallee L."/>
            <person name="Salas-Leiva D."/>
            <person name="Curtis B.A."/>
            <person name="Zahonova K."/>
            <person name="Pipaliya S."/>
            <person name="Dacks J."/>
            <person name="Roger A.J."/>
        </authorList>
    </citation>
    <scope>NUCLEOTIDE SEQUENCE</scope>
    <source>
        <strain evidence="2">Busselton2</strain>
    </source>
</reference>